<accession>A0ABP6RBI8</accession>
<dbReference type="SUPFAM" id="SSF55469">
    <property type="entry name" value="FMN-dependent nitroreductase-like"/>
    <property type="match status" value="1"/>
</dbReference>
<dbReference type="Gene3D" id="3.40.109.10">
    <property type="entry name" value="NADH Oxidase"/>
    <property type="match status" value="1"/>
</dbReference>
<dbReference type="InterPro" id="IPR029479">
    <property type="entry name" value="Nitroreductase"/>
</dbReference>
<reference evidence="3" key="1">
    <citation type="journal article" date="2019" name="Int. J. Syst. Evol. Microbiol.">
        <title>The Global Catalogue of Microorganisms (GCM) 10K type strain sequencing project: providing services to taxonomists for standard genome sequencing and annotation.</title>
        <authorList>
            <consortium name="The Broad Institute Genomics Platform"/>
            <consortium name="The Broad Institute Genome Sequencing Center for Infectious Disease"/>
            <person name="Wu L."/>
            <person name="Ma J."/>
        </authorList>
    </citation>
    <scope>NUCLEOTIDE SEQUENCE [LARGE SCALE GENOMIC DNA]</scope>
    <source>
        <strain evidence="3">JCM 11483</strain>
    </source>
</reference>
<dbReference type="InterPro" id="IPR000415">
    <property type="entry name" value="Nitroreductase-like"/>
</dbReference>
<dbReference type="NCBIfam" id="NF003768">
    <property type="entry name" value="PRK05365.1"/>
    <property type="match status" value="1"/>
</dbReference>
<protein>
    <submittedName>
        <fullName evidence="2">Malonic semialdehyde reductase</fullName>
    </submittedName>
</protein>
<dbReference type="EMBL" id="BAAAYG010000003">
    <property type="protein sequence ID" value="GAA3281812.1"/>
    <property type="molecule type" value="Genomic_DNA"/>
</dbReference>
<dbReference type="Pfam" id="PF00881">
    <property type="entry name" value="Nitroreductase"/>
    <property type="match status" value="1"/>
</dbReference>
<organism evidence="2 3">
    <name type="scientific">Nesterenkonia halobia</name>
    <dbReference type="NCBI Taxonomy" id="37922"/>
    <lineage>
        <taxon>Bacteria</taxon>
        <taxon>Bacillati</taxon>
        <taxon>Actinomycetota</taxon>
        <taxon>Actinomycetes</taxon>
        <taxon>Micrococcales</taxon>
        <taxon>Micrococcaceae</taxon>
        <taxon>Nesterenkonia</taxon>
    </lineage>
</organism>
<dbReference type="Proteomes" id="UP001501736">
    <property type="component" value="Unassembled WGS sequence"/>
</dbReference>
<proteinExistence type="predicted"/>
<evidence type="ECO:0000259" key="1">
    <source>
        <dbReference type="Pfam" id="PF00881"/>
    </source>
</evidence>
<comment type="caution">
    <text evidence="2">The sequence shown here is derived from an EMBL/GenBank/DDBJ whole genome shotgun (WGS) entry which is preliminary data.</text>
</comment>
<name>A0ABP6RBI8_9MICC</name>
<feature type="domain" description="Nitroreductase" evidence="1">
    <location>
        <begin position="26"/>
        <end position="184"/>
    </location>
</feature>
<evidence type="ECO:0000313" key="2">
    <source>
        <dbReference type="EMBL" id="GAA3281812.1"/>
    </source>
</evidence>
<dbReference type="InterPro" id="IPR050461">
    <property type="entry name" value="Nitroreductase_HadB/RutE"/>
</dbReference>
<sequence>MTSTSTETAETAVMDRAALDRLFAQAHTTNHFTDEPVDVDVVRRAYEDLRWAPTAFNNQPLRLTIVSGEESRRTVVEHLMGGNQEKTLAAPLTVVAAYDPEWHEHMPFLTPGMPGLKENFAGQEEARHSMARDNAFIQLGYLLLALRSHGLQVGPMTGLDPAGLDTAVHTENGWKTIAVVNVGHAAHPEHDDAQRPRGGRFAFEQASQVL</sequence>
<gene>
    <name evidence="2" type="ORF">GCM10020260_07900</name>
</gene>
<evidence type="ECO:0000313" key="3">
    <source>
        <dbReference type="Proteomes" id="UP001501736"/>
    </source>
</evidence>
<dbReference type="RefSeq" id="WP_344718404.1">
    <property type="nucleotide sequence ID" value="NZ_BAAAYG010000003.1"/>
</dbReference>
<keyword evidence="3" id="KW-1185">Reference proteome</keyword>
<dbReference type="PANTHER" id="PTHR43543">
    <property type="entry name" value="MALONIC SEMIALDEHYDE REDUCTASE RUTE-RELATED"/>
    <property type="match status" value="1"/>
</dbReference>
<dbReference type="PANTHER" id="PTHR43543:SF1">
    <property type="entry name" value="MALONIC SEMIALDEHYDE REDUCTASE RUTE-RELATED"/>
    <property type="match status" value="1"/>
</dbReference>